<dbReference type="STRING" id="930992.A0A0D0AB93"/>
<dbReference type="Proteomes" id="UP000054485">
    <property type="component" value="Unassembled WGS sequence"/>
</dbReference>
<sequence>MEDERPSATKLPQLNSLLSVVDGQPEYQTADTLPLMLLDRAYAHADSDVTYKMDDDDTGSDLHRQLYFIPQRSLIIVVLDEHFLAATTQYHSPSPQYFPFN</sequence>
<protein>
    <submittedName>
        <fullName evidence="1">Unplaced genomic scaffold CY34scaffold_232, whole genome shotgun sequence</fullName>
    </submittedName>
</protein>
<keyword evidence="2" id="KW-1185">Reference proteome</keyword>
<organism evidence="1 2">
    <name type="scientific">Suillus luteus UH-Slu-Lm8-n1</name>
    <dbReference type="NCBI Taxonomy" id="930992"/>
    <lineage>
        <taxon>Eukaryota</taxon>
        <taxon>Fungi</taxon>
        <taxon>Dikarya</taxon>
        <taxon>Basidiomycota</taxon>
        <taxon>Agaricomycotina</taxon>
        <taxon>Agaricomycetes</taxon>
        <taxon>Agaricomycetidae</taxon>
        <taxon>Boletales</taxon>
        <taxon>Suillineae</taxon>
        <taxon>Suillaceae</taxon>
        <taxon>Suillus</taxon>
    </lineage>
</organism>
<reference evidence="2" key="2">
    <citation type="submission" date="2015-01" db="EMBL/GenBank/DDBJ databases">
        <title>Evolutionary Origins and Diversification of the Mycorrhizal Mutualists.</title>
        <authorList>
            <consortium name="DOE Joint Genome Institute"/>
            <consortium name="Mycorrhizal Genomics Consortium"/>
            <person name="Kohler A."/>
            <person name="Kuo A."/>
            <person name="Nagy L.G."/>
            <person name="Floudas D."/>
            <person name="Copeland A."/>
            <person name="Barry K.W."/>
            <person name="Cichocki N."/>
            <person name="Veneault-Fourrey C."/>
            <person name="LaButti K."/>
            <person name="Lindquist E.A."/>
            <person name="Lipzen A."/>
            <person name="Lundell T."/>
            <person name="Morin E."/>
            <person name="Murat C."/>
            <person name="Riley R."/>
            <person name="Ohm R."/>
            <person name="Sun H."/>
            <person name="Tunlid A."/>
            <person name="Henrissat B."/>
            <person name="Grigoriev I.V."/>
            <person name="Hibbett D.S."/>
            <person name="Martin F."/>
        </authorList>
    </citation>
    <scope>NUCLEOTIDE SEQUENCE [LARGE SCALE GENOMIC DNA]</scope>
    <source>
        <strain evidence="2">UH-Slu-Lm8-n1</strain>
    </source>
</reference>
<name>A0A0D0AB93_9AGAM</name>
<dbReference type="EMBL" id="KN835363">
    <property type="protein sequence ID" value="KIK39016.1"/>
    <property type="molecule type" value="Genomic_DNA"/>
</dbReference>
<gene>
    <name evidence="1" type="ORF">CY34DRAFT_14675</name>
</gene>
<accession>A0A0D0AB93</accession>
<dbReference type="InParanoid" id="A0A0D0AB93"/>
<proteinExistence type="predicted"/>
<evidence type="ECO:0000313" key="1">
    <source>
        <dbReference type="EMBL" id="KIK39016.1"/>
    </source>
</evidence>
<dbReference type="AlphaFoldDB" id="A0A0D0AB93"/>
<reference evidence="1 2" key="1">
    <citation type="submission" date="2014-04" db="EMBL/GenBank/DDBJ databases">
        <authorList>
            <consortium name="DOE Joint Genome Institute"/>
            <person name="Kuo A."/>
            <person name="Ruytinx J."/>
            <person name="Rineau F."/>
            <person name="Colpaert J."/>
            <person name="Kohler A."/>
            <person name="Nagy L.G."/>
            <person name="Floudas D."/>
            <person name="Copeland A."/>
            <person name="Barry K.W."/>
            <person name="Cichocki N."/>
            <person name="Veneault-Fourrey C."/>
            <person name="LaButti K."/>
            <person name="Lindquist E.A."/>
            <person name="Lipzen A."/>
            <person name="Lundell T."/>
            <person name="Morin E."/>
            <person name="Murat C."/>
            <person name="Sun H."/>
            <person name="Tunlid A."/>
            <person name="Henrissat B."/>
            <person name="Grigoriev I.V."/>
            <person name="Hibbett D.S."/>
            <person name="Martin F."/>
            <person name="Nordberg H.P."/>
            <person name="Cantor M.N."/>
            <person name="Hua S.X."/>
        </authorList>
    </citation>
    <scope>NUCLEOTIDE SEQUENCE [LARGE SCALE GENOMIC DNA]</scope>
    <source>
        <strain evidence="1 2">UH-Slu-Lm8-n1</strain>
    </source>
</reference>
<evidence type="ECO:0000313" key="2">
    <source>
        <dbReference type="Proteomes" id="UP000054485"/>
    </source>
</evidence>
<dbReference type="HOGENOM" id="CLU_2293553_0_0_1"/>
<dbReference type="OrthoDB" id="25767at2759"/>